<proteinExistence type="predicted"/>
<organism evidence="3 4">
    <name type="scientific">Varunaivibrio sulfuroxidans</name>
    <dbReference type="NCBI Taxonomy" id="1773489"/>
    <lineage>
        <taxon>Bacteria</taxon>
        <taxon>Pseudomonadati</taxon>
        <taxon>Pseudomonadota</taxon>
        <taxon>Alphaproteobacteria</taxon>
        <taxon>Rhodospirillales</taxon>
        <taxon>Magnetovibrionaceae</taxon>
        <taxon>Varunaivibrio</taxon>
    </lineage>
</organism>
<evidence type="ECO:0000256" key="1">
    <source>
        <dbReference type="ARBA" id="ARBA00022729"/>
    </source>
</evidence>
<sequence>MSRLLPGNTYGVFLICLVLTSIVPWGISKARAASTAPTDSVIISGSSHIRLHQIGARILEKIYAKAGIHFQWEALPTRRSLVEANAGTYDGEIARIPGASSQYSNLIAVPSPIMAINGRVYTVNVNRDIQSWQDLKGLHVGIVRGELYAERGTQDIERTSVRDYRQLFQLLLSGKADAVIGIDTEADFNVAKYFPGKGIHTIGRSVFKAPLHHLVHKKNAYLVPQLNKIIRAMIEDGSLEAIYRRAAADLGGN</sequence>
<dbReference type="Gene3D" id="3.40.190.10">
    <property type="entry name" value="Periplasmic binding protein-like II"/>
    <property type="match status" value="2"/>
</dbReference>
<dbReference type="Proteomes" id="UP000295304">
    <property type="component" value="Unassembled WGS sequence"/>
</dbReference>
<evidence type="ECO:0000313" key="4">
    <source>
        <dbReference type="Proteomes" id="UP000295304"/>
    </source>
</evidence>
<dbReference type="PANTHER" id="PTHR35936">
    <property type="entry name" value="MEMBRANE-BOUND LYTIC MUREIN TRANSGLYCOSYLASE F"/>
    <property type="match status" value="1"/>
</dbReference>
<dbReference type="InterPro" id="IPR001638">
    <property type="entry name" value="Solute-binding_3/MltF_N"/>
</dbReference>
<dbReference type="PANTHER" id="PTHR35936:SF35">
    <property type="entry name" value="L-CYSTINE-BINDING PROTEIN TCYJ"/>
    <property type="match status" value="1"/>
</dbReference>
<dbReference type="EMBL" id="SLZW01000002">
    <property type="protein sequence ID" value="TCS64354.1"/>
    <property type="molecule type" value="Genomic_DNA"/>
</dbReference>
<evidence type="ECO:0000313" key="3">
    <source>
        <dbReference type="EMBL" id="TCS64354.1"/>
    </source>
</evidence>
<evidence type="ECO:0000259" key="2">
    <source>
        <dbReference type="SMART" id="SM00062"/>
    </source>
</evidence>
<feature type="domain" description="Solute-binding protein family 3/N-terminal" evidence="2">
    <location>
        <begin position="41"/>
        <end position="250"/>
    </location>
</feature>
<name>A0A4R3JEV5_9PROT</name>
<accession>A0A4R3JEV5</accession>
<gene>
    <name evidence="3" type="ORF">EDD55_102399</name>
</gene>
<dbReference type="SMART" id="SM00062">
    <property type="entry name" value="PBPb"/>
    <property type="match status" value="1"/>
</dbReference>
<dbReference type="AlphaFoldDB" id="A0A4R3JEV5"/>
<keyword evidence="4" id="KW-1185">Reference proteome</keyword>
<keyword evidence="1" id="KW-0732">Signal</keyword>
<reference evidence="3 4" key="1">
    <citation type="submission" date="2019-03" db="EMBL/GenBank/DDBJ databases">
        <title>Genomic Encyclopedia of Type Strains, Phase IV (KMG-IV): sequencing the most valuable type-strain genomes for metagenomic binning, comparative biology and taxonomic classification.</title>
        <authorList>
            <person name="Goeker M."/>
        </authorList>
    </citation>
    <scope>NUCLEOTIDE SEQUENCE [LARGE SCALE GENOMIC DNA]</scope>
    <source>
        <strain evidence="3 4">DSM 101688</strain>
    </source>
</reference>
<comment type="caution">
    <text evidence="3">The sequence shown here is derived from an EMBL/GenBank/DDBJ whole genome shotgun (WGS) entry which is preliminary data.</text>
</comment>
<protein>
    <submittedName>
        <fullName evidence="3">Amino acid ABC transporter substrate-binding protein (PAAT family)</fullName>
    </submittedName>
</protein>
<dbReference type="SUPFAM" id="SSF53850">
    <property type="entry name" value="Periplasmic binding protein-like II"/>
    <property type="match status" value="1"/>
</dbReference>